<evidence type="ECO:0000313" key="3">
    <source>
        <dbReference type="EMBL" id="CAD6338990.1"/>
    </source>
</evidence>
<sequence>MEAAGGGTTMKTVCVTGAGGFVASWLVERLLAGGRYMVHRTVRDPGDAKNAHLLGLDGAAERLRLLKADLCSTTAAWRRPSQAAAASSTWPAPSPTMPSLTPRHQHSRALSPLCLDNAMHAFSIRVISIGDRQSPCRDSGSCRDGHHECPQGVLRGRGSQEGRRGVVSLGCDDKT</sequence>
<organism evidence="3 4">
    <name type="scientific">Miscanthus lutarioriparius</name>
    <dbReference type="NCBI Taxonomy" id="422564"/>
    <lineage>
        <taxon>Eukaryota</taxon>
        <taxon>Viridiplantae</taxon>
        <taxon>Streptophyta</taxon>
        <taxon>Embryophyta</taxon>
        <taxon>Tracheophyta</taxon>
        <taxon>Spermatophyta</taxon>
        <taxon>Magnoliopsida</taxon>
        <taxon>Liliopsida</taxon>
        <taxon>Poales</taxon>
        <taxon>Poaceae</taxon>
        <taxon>PACMAD clade</taxon>
        <taxon>Panicoideae</taxon>
        <taxon>Andropogonodae</taxon>
        <taxon>Andropogoneae</taxon>
        <taxon>Saccharinae</taxon>
        <taxon>Miscanthus</taxon>
    </lineage>
</organism>
<dbReference type="OrthoDB" id="2735536at2759"/>
<feature type="compositionally biased region" description="Low complexity" evidence="2">
    <location>
        <begin position="82"/>
        <end position="91"/>
    </location>
</feature>
<dbReference type="PANTHER" id="PTHR10366:SF836">
    <property type="entry name" value="OS06G0623600 PROTEIN"/>
    <property type="match status" value="1"/>
</dbReference>
<evidence type="ECO:0000313" key="4">
    <source>
        <dbReference type="Proteomes" id="UP000604825"/>
    </source>
</evidence>
<proteinExistence type="predicted"/>
<reference evidence="3" key="1">
    <citation type="submission" date="2020-10" db="EMBL/GenBank/DDBJ databases">
        <authorList>
            <person name="Han B."/>
            <person name="Lu T."/>
            <person name="Zhao Q."/>
            <person name="Huang X."/>
            <person name="Zhao Y."/>
        </authorList>
    </citation>
    <scope>NUCLEOTIDE SEQUENCE</scope>
</reference>
<dbReference type="PANTHER" id="PTHR10366">
    <property type="entry name" value="NAD DEPENDENT EPIMERASE/DEHYDRATASE"/>
    <property type="match status" value="1"/>
</dbReference>
<dbReference type="InterPro" id="IPR050425">
    <property type="entry name" value="NAD(P)_dehydrat-like"/>
</dbReference>
<name>A0A811SE48_9POAL</name>
<keyword evidence="1" id="KW-0560">Oxidoreductase</keyword>
<evidence type="ECO:0000256" key="1">
    <source>
        <dbReference type="ARBA" id="ARBA00023002"/>
    </source>
</evidence>
<keyword evidence="4" id="KW-1185">Reference proteome</keyword>
<dbReference type="EMBL" id="CAJGYO010000019">
    <property type="protein sequence ID" value="CAD6338990.1"/>
    <property type="molecule type" value="Genomic_DNA"/>
</dbReference>
<gene>
    <name evidence="3" type="ORF">NCGR_LOCUS63088</name>
</gene>
<evidence type="ECO:0000256" key="2">
    <source>
        <dbReference type="SAM" id="MobiDB-lite"/>
    </source>
</evidence>
<dbReference type="GO" id="GO:0016616">
    <property type="term" value="F:oxidoreductase activity, acting on the CH-OH group of donors, NAD or NADP as acceptor"/>
    <property type="evidence" value="ECO:0007669"/>
    <property type="project" value="TreeGrafter"/>
</dbReference>
<dbReference type="AlphaFoldDB" id="A0A811SE48"/>
<dbReference type="InterPro" id="IPR036291">
    <property type="entry name" value="NAD(P)-bd_dom_sf"/>
</dbReference>
<feature type="region of interest" description="Disordered" evidence="2">
    <location>
        <begin position="153"/>
        <end position="175"/>
    </location>
</feature>
<dbReference type="SUPFAM" id="SSF51735">
    <property type="entry name" value="NAD(P)-binding Rossmann-fold domains"/>
    <property type="match status" value="1"/>
</dbReference>
<accession>A0A811SE48</accession>
<feature type="region of interest" description="Disordered" evidence="2">
    <location>
        <begin position="82"/>
        <end position="105"/>
    </location>
</feature>
<dbReference type="Gene3D" id="3.40.50.720">
    <property type="entry name" value="NAD(P)-binding Rossmann-like Domain"/>
    <property type="match status" value="1"/>
</dbReference>
<evidence type="ECO:0008006" key="5">
    <source>
        <dbReference type="Google" id="ProtNLM"/>
    </source>
</evidence>
<protein>
    <recommendedName>
        <fullName evidence="5">NAD-dependent epimerase/dehydratase domain-containing protein</fullName>
    </recommendedName>
</protein>
<dbReference type="Proteomes" id="UP000604825">
    <property type="component" value="Unassembled WGS sequence"/>
</dbReference>
<comment type="caution">
    <text evidence="3">The sequence shown here is derived from an EMBL/GenBank/DDBJ whole genome shotgun (WGS) entry which is preliminary data.</text>
</comment>